<name>A0AC35TYX6_9BILA</name>
<organism evidence="1 2">
    <name type="scientific">Rhabditophanes sp. KR3021</name>
    <dbReference type="NCBI Taxonomy" id="114890"/>
    <lineage>
        <taxon>Eukaryota</taxon>
        <taxon>Metazoa</taxon>
        <taxon>Ecdysozoa</taxon>
        <taxon>Nematoda</taxon>
        <taxon>Chromadorea</taxon>
        <taxon>Rhabditida</taxon>
        <taxon>Tylenchina</taxon>
        <taxon>Panagrolaimomorpha</taxon>
        <taxon>Strongyloidoidea</taxon>
        <taxon>Alloionematidae</taxon>
        <taxon>Rhabditophanes</taxon>
    </lineage>
</organism>
<proteinExistence type="predicted"/>
<evidence type="ECO:0000313" key="2">
    <source>
        <dbReference type="WBParaSite" id="RSKR_0000588900.1"/>
    </source>
</evidence>
<dbReference type="WBParaSite" id="RSKR_0000588900.1">
    <property type="protein sequence ID" value="RSKR_0000588900.1"/>
    <property type="gene ID" value="RSKR_0000588900"/>
</dbReference>
<dbReference type="Proteomes" id="UP000095286">
    <property type="component" value="Unplaced"/>
</dbReference>
<reference evidence="2" key="1">
    <citation type="submission" date="2016-11" db="UniProtKB">
        <authorList>
            <consortium name="WormBaseParasite"/>
        </authorList>
    </citation>
    <scope>IDENTIFICATION</scope>
    <source>
        <strain evidence="2">KR3021</strain>
    </source>
</reference>
<sequence>MVYQRIPIIEKTDVSILKESLTFPTSKRVARNRFLKAALTECLCLYEPGNVMHGVPNQSLINVYEKWGHGLFGMILCGNIPVDANHLEGPGNAIIEKKLDSPERLEGFKKMAKAGKSDGALFVAQLSHAGRQTPLAINKTPFSASDIHLTTSSRKFLVFGKPAALSLEQIKTEIIDKFAYAAEYCYKAGFDGVQAHGAHGYLLAQFLSPTTNKRTDKYGGSLENRTRIYVDVYNAIRERVPAETGFIVGVKLNSVEFQNEGLETSDAVEAAKIIDKAGYDFIEISGGTYEKLAFGNKKDSTIIREAFFDVFAEAIKKEVKHAIVYLTGGFRRCQGMVASIKGNSCDGIGLGRPATSEPNFPKKVVEDDVQSCADDYLDKFDFTMSTIASSIQMIDMSKQSIAECNGDPCKGIMDLSRQEVSEQFKERMLDFFQTTLSLANPEVPACLLLDFELEVKS</sequence>
<evidence type="ECO:0000313" key="1">
    <source>
        <dbReference type="Proteomes" id="UP000095286"/>
    </source>
</evidence>
<protein>
    <submittedName>
        <fullName evidence="2">Oxidored_FMN domain-containing protein</fullName>
    </submittedName>
</protein>
<accession>A0AC35TYX6</accession>